<dbReference type="EMBL" id="JACBZM010000001">
    <property type="protein sequence ID" value="NYI47756.1"/>
    <property type="molecule type" value="Genomic_DNA"/>
</dbReference>
<comment type="caution">
    <text evidence="1">The sequence shown here is derived from an EMBL/GenBank/DDBJ whole genome shotgun (WGS) entry which is preliminary data.</text>
</comment>
<sequence>MTTSNNPVHASSPARGSLRLRMVDHPGRDRVDGGWWPRSHDLVVELADLVDHFPARLGKVGWASVSRPDWAVAPPRVAVADGYVKVGWLPQADDHVVRLKTAERAVFYLLVVPPDFTDDQGAEALLAASTHGDKHCAADILDLVTEHPDVDPADRWTDNGTTWWGPHAVAPSFHPARSGG</sequence>
<dbReference type="RefSeq" id="WP_179651829.1">
    <property type="nucleotide sequence ID" value="NZ_JACBZM010000001.1"/>
</dbReference>
<dbReference type="Proteomes" id="UP000562045">
    <property type="component" value="Unassembled WGS sequence"/>
</dbReference>
<evidence type="ECO:0000313" key="2">
    <source>
        <dbReference type="Proteomes" id="UP000562045"/>
    </source>
</evidence>
<gene>
    <name evidence="1" type="ORF">BJ993_004836</name>
</gene>
<dbReference type="InterPro" id="IPR046036">
    <property type="entry name" value="DUF5994"/>
</dbReference>
<organism evidence="1 2">
    <name type="scientific">Nocardioides aromaticivorans</name>
    <dbReference type="NCBI Taxonomy" id="200618"/>
    <lineage>
        <taxon>Bacteria</taxon>
        <taxon>Bacillati</taxon>
        <taxon>Actinomycetota</taxon>
        <taxon>Actinomycetes</taxon>
        <taxon>Propionibacteriales</taxon>
        <taxon>Nocardioidaceae</taxon>
        <taxon>Nocardioides</taxon>
    </lineage>
</organism>
<reference evidence="1 2" key="1">
    <citation type="submission" date="2020-07" db="EMBL/GenBank/DDBJ databases">
        <title>Sequencing the genomes of 1000 actinobacteria strains.</title>
        <authorList>
            <person name="Klenk H.-P."/>
        </authorList>
    </citation>
    <scope>NUCLEOTIDE SEQUENCE [LARGE SCALE GENOMIC DNA]</scope>
    <source>
        <strain evidence="1 2">DSM 15131</strain>
    </source>
</reference>
<accession>A0A7Y9ZQ76</accession>
<evidence type="ECO:0000313" key="1">
    <source>
        <dbReference type="EMBL" id="NYI47756.1"/>
    </source>
</evidence>
<dbReference type="AlphaFoldDB" id="A0A7Y9ZQ76"/>
<proteinExistence type="predicted"/>
<dbReference type="Pfam" id="PF19457">
    <property type="entry name" value="DUF5994"/>
    <property type="match status" value="1"/>
</dbReference>
<name>A0A7Y9ZQ76_9ACTN</name>
<protein>
    <submittedName>
        <fullName evidence="1">Uncharacterized protein</fullName>
    </submittedName>
</protein>